<reference evidence="5 6" key="1">
    <citation type="submission" date="2017-07" db="EMBL/GenBank/DDBJ databases">
        <title>Annotated genome sequence of Bacterioplanes sanyensis isolated from Red Sea.</title>
        <authorList>
            <person name="Rehman Z.U."/>
        </authorList>
    </citation>
    <scope>NUCLEOTIDE SEQUENCE [LARGE SCALE GENOMIC DNA]</scope>
    <source>
        <strain evidence="5 6">NV9</strain>
    </source>
</reference>
<dbReference type="PROSITE" id="PS50043">
    <property type="entry name" value="HTH_LUXR_2"/>
    <property type="match status" value="1"/>
</dbReference>
<dbReference type="InterPro" id="IPR036388">
    <property type="entry name" value="WH-like_DNA-bd_sf"/>
</dbReference>
<dbReference type="GO" id="GO:0003677">
    <property type="term" value="F:DNA binding"/>
    <property type="evidence" value="ECO:0007669"/>
    <property type="project" value="UniProtKB-KW"/>
</dbReference>
<dbReference type="PROSITE" id="PS50110">
    <property type="entry name" value="RESPONSE_REGULATORY"/>
    <property type="match status" value="1"/>
</dbReference>
<protein>
    <recommendedName>
        <fullName evidence="7">DNA-binding response regulator</fullName>
    </recommendedName>
</protein>
<dbReference type="SMART" id="SM00448">
    <property type="entry name" value="REC"/>
    <property type="match status" value="1"/>
</dbReference>
<dbReference type="Proteomes" id="UP000202440">
    <property type="component" value="Chromosome"/>
</dbReference>
<evidence type="ECO:0000256" key="1">
    <source>
        <dbReference type="ARBA" id="ARBA00023125"/>
    </source>
</evidence>
<dbReference type="InterPro" id="IPR000792">
    <property type="entry name" value="Tscrpt_reg_LuxR_C"/>
</dbReference>
<dbReference type="PANTHER" id="PTHR45566">
    <property type="entry name" value="HTH-TYPE TRANSCRIPTIONAL REGULATOR YHJB-RELATED"/>
    <property type="match status" value="1"/>
</dbReference>
<dbReference type="SUPFAM" id="SSF46894">
    <property type="entry name" value="C-terminal effector domain of the bipartite response regulators"/>
    <property type="match status" value="1"/>
</dbReference>
<evidence type="ECO:0000259" key="4">
    <source>
        <dbReference type="PROSITE" id="PS50110"/>
    </source>
</evidence>
<dbReference type="EMBL" id="CP022530">
    <property type="protein sequence ID" value="ASP39616.1"/>
    <property type="molecule type" value="Genomic_DNA"/>
</dbReference>
<dbReference type="PRINTS" id="PR00038">
    <property type="entry name" value="HTHLUXR"/>
</dbReference>
<evidence type="ECO:0000259" key="3">
    <source>
        <dbReference type="PROSITE" id="PS50043"/>
    </source>
</evidence>
<dbReference type="AlphaFoldDB" id="A0A222FLZ2"/>
<dbReference type="RefSeq" id="WP_094060792.1">
    <property type="nucleotide sequence ID" value="NZ_CP022530.1"/>
</dbReference>
<dbReference type="OrthoDB" id="9814495at2"/>
<dbReference type="KEGG" id="bsan:CHH28_13460"/>
<dbReference type="GO" id="GO:0000160">
    <property type="term" value="P:phosphorelay signal transduction system"/>
    <property type="evidence" value="ECO:0007669"/>
    <property type="project" value="InterPro"/>
</dbReference>
<feature type="domain" description="HTH luxR-type" evidence="3">
    <location>
        <begin position="128"/>
        <end position="193"/>
    </location>
</feature>
<keyword evidence="2" id="KW-0597">Phosphoprotein</keyword>
<accession>A0A222FLZ2</accession>
<dbReference type="Pfam" id="PF00196">
    <property type="entry name" value="GerE"/>
    <property type="match status" value="1"/>
</dbReference>
<keyword evidence="1" id="KW-0238">DNA-binding</keyword>
<dbReference type="Pfam" id="PF00072">
    <property type="entry name" value="Response_reg"/>
    <property type="match status" value="1"/>
</dbReference>
<dbReference type="SMART" id="SM00421">
    <property type="entry name" value="HTH_LUXR"/>
    <property type="match status" value="1"/>
</dbReference>
<dbReference type="InterPro" id="IPR051015">
    <property type="entry name" value="EvgA-like"/>
</dbReference>
<evidence type="ECO:0008006" key="7">
    <source>
        <dbReference type="Google" id="ProtNLM"/>
    </source>
</evidence>
<dbReference type="GO" id="GO:0006355">
    <property type="term" value="P:regulation of DNA-templated transcription"/>
    <property type="evidence" value="ECO:0007669"/>
    <property type="project" value="InterPro"/>
</dbReference>
<evidence type="ECO:0000313" key="6">
    <source>
        <dbReference type="Proteomes" id="UP000202440"/>
    </source>
</evidence>
<dbReference type="Gene3D" id="3.40.50.2300">
    <property type="match status" value="1"/>
</dbReference>
<gene>
    <name evidence="5" type="ORF">CHH28_13460</name>
</gene>
<name>A0A222FLZ2_9GAMM</name>
<sequence>MRLVLADDHELFLDGLESLVNSLVPKVEVHRAQCLDSLMSLPLAQMHAGIIDLKMPGMKGGISINRIANALQGRLMILTSSESQVEQEACFQYGAQAFVSKGESRENLIIALTKFLHSNPVRAGIPPHPATSPAFTFRQQQILQAVADGLTNKQIGCQFNISENTVKKHLSHLFMILDASTRSECVAKARQMKLL</sequence>
<dbReference type="SUPFAM" id="SSF52172">
    <property type="entry name" value="CheY-like"/>
    <property type="match status" value="1"/>
</dbReference>
<keyword evidence="6" id="KW-1185">Reference proteome</keyword>
<evidence type="ECO:0000256" key="2">
    <source>
        <dbReference type="PROSITE-ProRule" id="PRU00169"/>
    </source>
</evidence>
<dbReference type="CDD" id="cd06170">
    <property type="entry name" value="LuxR_C_like"/>
    <property type="match status" value="1"/>
</dbReference>
<organism evidence="5 6">
    <name type="scientific">Bacterioplanes sanyensis</name>
    <dbReference type="NCBI Taxonomy" id="1249553"/>
    <lineage>
        <taxon>Bacteria</taxon>
        <taxon>Pseudomonadati</taxon>
        <taxon>Pseudomonadota</taxon>
        <taxon>Gammaproteobacteria</taxon>
        <taxon>Oceanospirillales</taxon>
        <taxon>Oceanospirillaceae</taxon>
        <taxon>Bacterioplanes</taxon>
    </lineage>
</organism>
<dbReference type="InterPro" id="IPR011006">
    <property type="entry name" value="CheY-like_superfamily"/>
</dbReference>
<feature type="domain" description="Response regulatory" evidence="4">
    <location>
        <begin position="2"/>
        <end position="116"/>
    </location>
</feature>
<dbReference type="Gene3D" id="1.10.10.10">
    <property type="entry name" value="Winged helix-like DNA-binding domain superfamily/Winged helix DNA-binding domain"/>
    <property type="match status" value="1"/>
</dbReference>
<dbReference type="InterPro" id="IPR001789">
    <property type="entry name" value="Sig_transdc_resp-reg_receiver"/>
</dbReference>
<proteinExistence type="predicted"/>
<dbReference type="InterPro" id="IPR016032">
    <property type="entry name" value="Sig_transdc_resp-reg_C-effctor"/>
</dbReference>
<feature type="modified residue" description="4-aspartylphosphate" evidence="2">
    <location>
        <position position="52"/>
    </location>
</feature>
<evidence type="ECO:0000313" key="5">
    <source>
        <dbReference type="EMBL" id="ASP39616.1"/>
    </source>
</evidence>
<dbReference type="PANTHER" id="PTHR45566:SF1">
    <property type="entry name" value="HTH-TYPE TRANSCRIPTIONAL REGULATOR YHJB-RELATED"/>
    <property type="match status" value="1"/>
</dbReference>